<dbReference type="InterPro" id="IPR000961">
    <property type="entry name" value="AGC-kinase_C"/>
</dbReference>
<dbReference type="SUPFAM" id="SSF56112">
    <property type="entry name" value="Protein kinase-like (PK-like)"/>
    <property type="match status" value="1"/>
</dbReference>
<dbReference type="AlphaFoldDB" id="A0A0G4ITE3"/>
<geneLocation type="mitochondrion" evidence="12"/>
<keyword evidence="3 6" id="KW-0547">Nucleotide-binding</keyword>
<dbReference type="Pfam" id="PF00069">
    <property type="entry name" value="Pkinase"/>
    <property type="match status" value="1"/>
</dbReference>
<feature type="domain" description="Protein kinase" evidence="9">
    <location>
        <begin position="83"/>
        <end position="350"/>
    </location>
</feature>
<dbReference type="PROSITE" id="PS50011">
    <property type="entry name" value="PROTEIN_KINASE_DOM"/>
    <property type="match status" value="1"/>
</dbReference>
<evidence type="ECO:0000256" key="5">
    <source>
        <dbReference type="ARBA" id="ARBA00022840"/>
    </source>
</evidence>
<evidence type="ECO:0000313" key="11">
    <source>
        <dbReference type="EMBL" id="CEO98502.1"/>
    </source>
</evidence>
<dbReference type="InterPro" id="IPR000719">
    <property type="entry name" value="Prot_kinase_dom"/>
</dbReference>
<dbReference type="InterPro" id="IPR008271">
    <property type="entry name" value="Ser/Thr_kinase_AS"/>
</dbReference>
<dbReference type="CDD" id="cd05123">
    <property type="entry name" value="STKc_AGC"/>
    <property type="match status" value="1"/>
</dbReference>
<sequence>MARILPGYDRLEDDARRRNVAARKPGLGARLKDWLRKRSSKSPPPAKGPIPQVAPVATPTQTTKPSAEQRRHPLDLGCTLADFRRIRLIGSGSFGKVYLARHRATYTFVALKEIEAVPGRLNRLRRMVLQEATLMEDVSHPFIVELRYVFSGPRSMFLGMEYVPGQDLWTLMYERGRAPMPEQDAVFYIGQLVLALDYLHTKKSIIYRDIKSENIVLDAKGYIRLVDFGCATRLAPGALCAMKCGTMQCLAPEALCDEIQEEFGGGYGYPSEYWSLGVLLYEMLVGRAPFVFDAKTESAEDFAKRMADPRTQVDIPITVSSTAASLLRGLLQKSPKKRFGADDIRRHRMFSQMDWGALAAKRLPAPWVPASSSPQP</sequence>
<evidence type="ECO:0000313" key="14">
    <source>
        <dbReference type="Proteomes" id="UP000290189"/>
    </source>
</evidence>
<keyword evidence="5 6" id="KW-0067">ATP-binding</keyword>
<evidence type="ECO:0000259" key="10">
    <source>
        <dbReference type="PROSITE" id="PS51285"/>
    </source>
</evidence>
<reference evidence="11 13" key="1">
    <citation type="submission" date="2015-02" db="EMBL/GenBank/DDBJ databases">
        <authorList>
            <person name="Chooi Y.-H."/>
        </authorList>
    </citation>
    <scope>NUCLEOTIDE SEQUENCE [LARGE SCALE GENOMIC DNA]</scope>
    <source>
        <strain evidence="11">E3</strain>
    </source>
</reference>
<feature type="binding site" evidence="6">
    <location>
        <position position="112"/>
    </location>
    <ligand>
        <name>ATP</name>
        <dbReference type="ChEBI" id="CHEBI:30616"/>
    </ligand>
</feature>
<dbReference type="OrthoDB" id="6482350at2759"/>
<reference evidence="12 14" key="2">
    <citation type="submission" date="2018-03" db="EMBL/GenBank/DDBJ databases">
        <authorList>
            <person name="Fogelqvist J."/>
        </authorList>
    </citation>
    <scope>NUCLEOTIDE SEQUENCE [LARGE SCALE GENOMIC DNA]</scope>
</reference>
<dbReference type="PROSITE" id="PS51285">
    <property type="entry name" value="AGC_KINASE_CTER"/>
    <property type="match status" value="1"/>
</dbReference>
<organism evidence="11 13">
    <name type="scientific">Plasmodiophora brassicae</name>
    <name type="common">Clubroot disease agent</name>
    <dbReference type="NCBI Taxonomy" id="37360"/>
    <lineage>
        <taxon>Eukaryota</taxon>
        <taxon>Sar</taxon>
        <taxon>Rhizaria</taxon>
        <taxon>Endomyxa</taxon>
        <taxon>Phytomyxea</taxon>
        <taxon>Plasmodiophorida</taxon>
        <taxon>Plasmodiophoridae</taxon>
        <taxon>Plasmodiophora</taxon>
    </lineage>
</organism>
<protein>
    <recommendedName>
        <fullName evidence="15">Protein kinase domain-containing protein</fullName>
    </recommendedName>
</protein>
<evidence type="ECO:0000259" key="9">
    <source>
        <dbReference type="PROSITE" id="PS50011"/>
    </source>
</evidence>
<dbReference type="PROSITE" id="PS00108">
    <property type="entry name" value="PROTEIN_KINASE_ST"/>
    <property type="match status" value="1"/>
</dbReference>
<dbReference type="OMA" id="IMEHHIS"/>
<feature type="domain" description="AGC-kinase C-terminal" evidence="10">
    <location>
        <begin position="351"/>
        <end position="376"/>
    </location>
</feature>
<dbReference type="Proteomes" id="UP000290189">
    <property type="component" value="Unassembled WGS sequence"/>
</dbReference>
<keyword evidence="12" id="KW-0496">Mitochondrion</keyword>
<evidence type="ECO:0008006" key="15">
    <source>
        <dbReference type="Google" id="ProtNLM"/>
    </source>
</evidence>
<evidence type="ECO:0000256" key="3">
    <source>
        <dbReference type="ARBA" id="ARBA00022741"/>
    </source>
</evidence>
<dbReference type="PROSITE" id="PS00107">
    <property type="entry name" value="PROTEIN_KINASE_ATP"/>
    <property type="match status" value="1"/>
</dbReference>
<gene>
    <name evidence="11" type="ORF">PBRA_006616</name>
    <name evidence="12" type="ORF">PLBR_LOCUS3081</name>
</gene>
<dbReference type="GO" id="GO:0005524">
    <property type="term" value="F:ATP binding"/>
    <property type="evidence" value="ECO:0007669"/>
    <property type="project" value="UniProtKB-UniRule"/>
</dbReference>
<dbReference type="GO" id="GO:0004674">
    <property type="term" value="F:protein serine/threonine kinase activity"/>
    <property type="evidence" value="ECO:0007669"/>
    <property type="project" value="UniProtKB-KW"/>
</dbReference>
<evidence type="ECO:0000256" key="4">
    <source>
        <dbReference type="ARBA" id="ARBA00022777"/>
    </source>
</evidence>
<dbReference type="InterPro" id="IPR011009">
    <property type="entry name" value="Kinase-like_dom_sf"/>
</dbReference>
<dbReference type="Proteomes" id="UP000039324">
    <property type="component" value="Unassembled WGS sequence"/>
</dbReference>
<dbReference type="EMBL" id="CDSF01000085">
    <property type="protein sequence ID" value="CEO98502.1"/>
    <property type="molecule type" value="Genomic_DNA"/>
</dbReference>
<accession>A0A0G4ITE3</accession>
<proteinExistence type="inferred from homology"/>
<evidence type="ECO:0000256" key="6">
    <source>
        <dbReference type="PROSITE-ProRule" id="PRU10141"/>
    </source>
</evidence>
<evidence type="ECO:0000313" key="13">
    <source>
        <dbReference type="Proteomes" id="UP000039324"/>
    </source>
</evidence>
<dbReference type="EMBL" id="OVEO01000004">
    <property type="protein sequence ID" value="SPQ95866.1"/>
    <property type="molecule type" value="Genomic_DNA"/>
</dbReference>
<dbReference type="Gene3D" id="1.10.510.10">
    <property type="entry name" value="Transferase(Phosphotransferase) domain 1"/>
    <property type="match status" value="1"/>
</dbReference>
<evidence type="ECO:0000256" key="7">
    <source>
        <dbReference type="RuleBase" id="RU000304"/>
    </source>
</evidence>
<keyword evidence="13" id="KW-1185">Reference proteome</keyword>
<evidence type="ECO:0000313" key="12">
    <source>
        <dbReference type="EMBL" id="SPQ95866.1"/>
    </source>
</evidence>
<keyword evidence="4" id="KW-0418">Kinase</keyword>
<evidence type="ECO:0000256" key="1">
    <source>
        <dbReference type="ARBA" id="ARBA00022527"/>
    </source>
</evidence>
<evidence type="ECO:0000256" key="8">
    <source>
        <dbReference type="SAM" id="MobiDB-lite"/>
    </source>
</evidence>
<comment type="similarity">
    <text evidence="7">Belongs to the protein kinase superfamily.</text>
</comment>
<dbReference type="InterPro" id="IPR045270">
    <property type="entry name" value="STKc_AGC"/>
</dbReference>
<dbReference type="STRING" id="37360.A0A0G4ITE3"/>
<name>A0A0G4ITE3_PLABS</name>
<dbReference type="SMART" id="SM00220">
    <property type="entry name" value="S_TKc"/>
    <property type="match status" value="1"/>
</dbReference>
<dbReference type="InterPro" id="IPR017441">
    <property type="entry name" value="Protein_kinase_ATP_BS"/>
</dbReference>
<dbReference type="Gene3D" id="3.30.200.20">
    <property type="entry name" value="Phosphorylase Kinase, domain 1"/>
    <property type="match status" value="1"/>
</dbReference>
<feature type="region of interest" description="Disordered" evidence="8">
    <location>
        <begin position="32"/>
        <end position="70"/>
    </location>
</feature>
<dbReference type="PANTHER" id="PTHR24353">
    <property type="entry name" value="CYCLIC NUCLEOTIDE-DEPENDENT PROTEIN KINASE"/>
    <property type="match status" value="1"/>
</dbReference>
<keyword evidence="2" id="KW-0808">Transferase</keyword>
<evidence type="ECO:0000256" key="2">
    <source>
        <dbReference type="ARBA" id="ARBA00022679"/>
    </source>
</evidence>
<keyword evidence="1 7" id="KW-0723">Serine/threonine-protein kinase</keyword>